<proteinExistence type="predicted"/>
<dbReference type="AlphaFoldDB" id="A0A1I7XEX9"/>
<sequence>MTRLGTDYRIDAGLIAAAILELLLSIATTIISAKTICRTVKGASVELAPLNCEANSSSHVP</sequence>
<organism evidence="2 3">
    <name type="scientific">Heterorhabditis bacteriophora</name>
    <name type="common">Entomopathogenic nematode worm</name>
    <dbReference type="NCBI Taxonomy" id="37862"/>
    <lineage>
        <taxon>Eukaryota</taxon>
        <taxon>Metazoa</taxon>
        <taxon>Ecdysozoa</taxon>
        <taxon>Nematoda</taxon>
        <taxon>Chromadorea</taxon>
        <taxon>Rhabditida</taxon>
        <taxon>Rhabditina</taxon>
        <taxon>Rhabditomorpha</taxon>
        <taxon>Strongyloidea</taxon>
        <taxon>Heterorhabditidae</taxon>
        <taxon>Heterorhabditis</taxon>
    </lineage>
</organism>
<feature type="transmembrane region" description="Helical" evidence="1">
    <location>
        <begin position="12"/>
        <end position="31"/>
    </location>
</feature>
<name>A0A1I7XEX9_HETBA</name>
<keyword evidence="1" id="KW-1133">Transmembrane helix</keyword>
<accession>A0A1I7XEX9</accession>
<keyword evidence="2" id="KW-1185">Reference proteome</keyword>
<protein>
    <submittedName>
        <fullName evidence="3">Transmembrane protein</fullName>
    </submittedName>
</protein>
<dbReference type="Proteomes" id="UP000095283">
    <property type="component" value="Unplaced"/>
</dbReference>
<keyword evidence="1" id="KW-0812">Transmembrane</keyword>
<keyword evidence="1" id="KW-0472">Membrane</keyword>
<evidence type="ECO:0000256" key="1">
    <source>
        <dbReference type="SAM" id="Phobius"/>
    </source>
</evidence>
<evidence type="ECO:0000313" key="3">
    <source>
        <dbReference type="WBParaSite" id="Hba_16280"/>
    </source>
</evidence>
<evidence type="ECO:0000313" key="2">
    <source>
        <dbReference type="Proteomes" id="UP000095283"/>
    </source>
</evidence>
<reference evidence="3" key="1">
    <citation type="submission" date="2016-11" db="UniProtKB">
        <authorList>
            <consortium name="WormBaseParasite"/>
        </authorList>
    </citation>
    <scope>IDENTIFICATION</scope>
</reference>
<dbReference type="WBParaSite" id="Hba_16280">
    <property type="protein sequence ID" value="Hba_16280"/>
    <property type="gene ID" value="Hba_16280"/>
</dbReference>